<dbReference type="InterPro" id="IPR013320">
    <property type="entry name" value="ConA-like_dom_sf"/>
</dbReference>
<dbReference type="SUPFAM" id="SSF49899">
    <property type="entry name" value="Concanavalin A-like lectins/glucanases"/>
    <property type="match status" value="1"/>
</dbReference>
<proteinExistence type="predicted"/>
<accession>A0A6J5KPP0</accession>
<gene>
    <name evidence="1" type="ORF">UFOVP29_342</name>
</gene>
<dbReference type="GO" id="GO:0030246">
    <property type="term" value="F:carbohydrate binding"/>
    <property type="evidence" value="ECO:0007669"/>
    <property type="project" value="UniProtKB-KW"/>
</dbReference>
<name>A0A6J5KPP0_9CAUD</name>
<dbReference type="Gene3D" id="2.60.120.200">
    <property type="match status" value="1"/>
</dbReference>
<organism evidence="1">
    <name type="scientific">uncultured Caudovirales phage</name>
    <dbReference type="NCBI Taxonomy" id="2100421"/>
    <lineage>
        <taxon>Viruses</taxon>
        <taxon>Duplodnaviria</taxon>
        <taxon>Heunggongvirae</taxon>
        <taxon>Uroviricota</taxon>
        <taxon>Caudoviricetes</taxon>
        <taxon>Peduoviridae</taxon>
        <taxon>Maltschvirus</taxon>
        <taxon>Maltschvirus maltsch</taxon>
    </lineage>
</organism>
<sequence length="275" mass="29256">MTLYYGANIVTSGLVMLLDAANPKSYPGSGTTWSDISRNGNNGTLVGSPTYSANNNGYFTFNGSTQYANTATSVNLGSVFTISAWIYPTTAGSCSTILSNIYNGATSNGFKFFINTFQTSDRTIQIETGNGSLGQSTISASGSITYSTWNHVVAVLNKTAGTGTIYLNGSLLTSGSIRTDLSSNNILYVGTAISNPNFAATGTVSSVKRGIIPGFVNETRTSLQRIIRSNFINEAATDLTLKYFGRLSVIGVYTVEFTADQVTQNFNAYRGRYGL</sequence>
<reference evidence="1" key="1">
    <citation type="submission" date="2020-04" db="EMBL/GenBank/DDBJ databases">
        <authorList>
            <person name="Chiriac C."/>
            <person name="Salcher M."/>
            <person name="Ghai R."/>
            <person name="Kavagutti S V."/>
        </authorList>
    </citation>
    <scope>NUCLEOTIDE SEQUENCE</scope>
</reference>
<keyword evidence="1" id="KW-0430">Lectin</keyword>
<evidence type="ECO:0000313" key="1">
    <source>
        <dbReference type="EMBL" id="CAB4123183.1"/>
    </source>
</evidence>
<dbReference type="EMBL" id="LR796167">
    <property type="protein sequence ID" value="CAB4123183.1"/>
    <property type="molecule type" value="Genomic_DNA"/>
</dbReference>
<protein>
    <submittedName>
        <fullName evidence="1">Concanavalin A-like lectin/glucanases superfamily</fullName>
    </submittedName>
</protein>
<dbReference type="Pfam" id="PF13385">
    <property type="entry name" value="Laminin_G_3"/>
    <property type="match status" value="1"/>
</dbReference>